<organism evidence="1 2">
    <name type="scientific">Colocasia esculenta</name>
    <name type="common">Wild taro</name>
    <name type="synonym">Arum esculentum</name>
    <dbReference type="NCBI Taxonomy" id="4460"/>
    <lineage>
        <taxon>Eukaryota</taxon>
        <taxon>Viridiplantae</taxon>
        <taxon>Streptophyta</taxon>
        <taxon>Embryophyta</taxon>
        <taxon>Tracheophyta</taxon>
        <taxon>Spermatophyta</taxon>
        <taxon>Magnoliopsida</taxon>
        <taxon>Liliopsida</taxon>
        <taxon>Araceae</taxon>
        <taxon>Aroideae</taxon>
        <taxon>Colocasieae</taxon>
        <taxon>Colocasia</taxon>
    </lineage>
</organism>
<proteinExistence type="predicted"/>
<name>A0A843TIX2_COLES</name>
<evidence type="ECO:0000313" key="2">
    <source>
        <dbReference type="Proteomes" id="UP000652761"/>
    </source>
</evidence>
<accession>A0A843TIX2</accession>
<dbReference type="EMBL" id="NMUH01000055">
    <property type="protein sequence ID" value="MQL70057.1"/>
    <property type="molecule type" value="Genomic_DNA"/>
</dbReference>
<protein>
    <submittedName>
        <fullName evidence="1">Uncharacterized protein</fullName>
    </submittedName>
</protein>
<dbReference type="AlphaFoldDB" id="A0A843TIX2"/>
<reference evidence="1" key="1">
    <citation type="submission" date="2017-07" db="EMBL/GenBank/DDBJ databases">
        <title>Taro Niue Genome Assembly and Annotation.</title>
        <authorList>
            <person name="Atibalentja N."/>
            <person name="Keating K."/>
            <person name="Fields C.J."/>
        </authorList>
    </citation>
    <scope>NUCLEOTIDE SEQUENCE</scope>
    <source>
        <strain evidence="1">Niue_2</strain>
        <tissue evidence="1">Leaf</tissue>
    </source>
</reference>
<sequence length="119" mass="13253">MVLRRTRRVRQDLVCLRCFRGRGWRVGVCPRAGLPLGPSGRERGRCCSTLDQDLLGVADQMNIFLDSLAKLSDENLQCLSTDGSWPINNCGFFGFFRTWINEGLQWISTGAVVLSTATA</sequence>
<keyword evidence="2" id="KW-1185">Reference proteome</keyword>
<evidence type="ECO:0000313" key="1">
    <source>
        <dbReference type="EMBL" id="MQL70057.1"/>
    </source>
</evidence>
<comment type="caution">
    <text evidence="1">The sequence shown here is derived from an EMBL/GenBank/DDBJ whole genome shotgun (WGS) entry which is preliminary data.</text>
</comment>
<dbReference type="Proteomes" id="UP000652761">
    <property type="component" value="Unassembled WGS sequence"/>
</dbReference>
<gene>
    <name evidence="1" type="ORF">Taro_002373</name>
</gene>